<organism evidence="1">
    <name type="scientific">Xenopus tropicalis</name>
    <name type="common">Western clawed frog</name>
    <name type="synonym">Silurana tropicalis</name>
    <dbReference type="NCBI Taxonomy" id="8364"/>
    <lineage>
        <taxon>Eukaryota</taxon>
        <taxon>Metazoa</taxon>
        <taxon>Chordata</taxon>
        <taxon>Craniata</taxon>
        <taxon>Vertebrata</taxon>
        <taxon>Euteleostomi</taxon>
        <taxon>Amphibia</taxon>
        <taxon>Batrachia</taxon>
        <taxon>Anura</taxon>
        <taxon>Pipoidea</taxon>
        <taxon>Pipidae</taxon>
        <taxon>Xenopodinae</taxon>
        <taxon>Xenopus</taxon>
        <taxon>Silurana</taxon>
    </lineage>
</organism>
<dbReference type="EMBL" id="KV460370">
    <property type="protein sequence ID" value="OCA19761.1"/>
    <property type="molecule type" value="Genomic_DNA"/>
</dbReference>
<reference evidence="1" key="2">
    <citation type="journal article" date="2010" name="Science">
        <title>The genome of the Western clawed frog Xenopus tropicalis.</title>
        <authorList>
            <person name="Hellsten U."/>
            <person name="Harland R.M."/>
            <person name="Gilchrist M.J."/>
            <person name="Hendrix D."/>
            <person name="Jurka J."/>
            <person name="Kapitonov V."/>
            <person name="Ovcharenko I."/>
            <person name="Putnam N.H."/>
            <person name="Shu S."/>
            <person name="Taher L."/>
            <person name="Blitz I.L."/>
            <person name="Blumberg B."/>
            <person name="Dichmann D.S."/>
            <person name="Dubchak I."/>
            <person name="Amaya E."/>
            <person name="Detter J.C."/>
            <person name="Fletcher R."/>
            <person name="Gerhard D.S."/>
            <person name="Goodstein D."/>
            <person name="Graves T."/>
            <person name="Grigoriev I.V."/>
            <person name="Grimwood J."/>
            <person name="Kawashima T."/>
            <person name="Lindquist E."/>
            <person name="Lucas S.M."/>
            <person name="Mead P.E."/>
            <person name="Mitros T."/>
            <person name="Ogino H."/>
            <person name="Ohta Y."/>
            <person name="Poliakov A.V."/>
            <person name="Pollet N."/>
            <person name="Robert J."/>
            <person name="Salamov A."/>
            <person name="Sater A.K."/>
            <person name="Schmutz J."/>
            <person name="Terry A."/>
            <person name="Vize P.D."/>
            <person name="Warren W.C."/>
            <person name="Wells D."/>
            <person name="Wills A."/>
            <person name="Wilson R.K."/>
            <person name="Zimmerman L.B."/>
            <person name="Zorn A.M."/>
            <person name="Grainger R."/>
            <person name="Grammer T."/>
            <person name="Khokha M.K."/>
            <person name="Richardson P.M."/>
            <person name="Rokhsar D.S."/>
        </authorList>
    </citation>
    <scope>NUCLEOTIDE SEQUENCE [LARGE SCALE GENOMIC DNA]</scope>
    <source>
        <strain evidence="1">Nigerian</strain>
    </source>
</reference>
<evidence type="ECO:0000313" key="1">
    <source>
        <dbReference type="EMBL" id="OCA19761.1"/>
    </source>
</evidence>
<reference evidence="1" key="1">
    <citation type="submission" date="2009-11" db="EMBL/GenBank/DDBJ databases">
        <authorList>
            <consortium name="US DOE Joint Genome Institute (JGI-PGF)"/>
            <person name="Ottilar R."/>
            <person name="Schmutz J."/>
            <person name="Salamov A."/>
            <person name="Cheng J.F."/>
            <person name="Lucas S."/>
            <person name="Pitluck S."/>
            <person name="Gundlach H."/>
            <person name="Guo Y."/>
            <person name="Haberer G."/>
            <person name="Nasrallah J."/>
            <person name="Mayer K.F.X."/>
            <person name="van de Peer Y."/>
            <person name="Weigel D."/>
            <person name="Grigoriev I.V."/>
        </authorList>
    </citation>
    <scope>NUCLEOTIDE SEQUENCE</scope>
    <source>
        <strain evidence="1">Nigerian</strain>
    </source>
</reference>
<name>A0A1B8Y9T4_XENTR</name>
<protein>
    <submittedName>
        <fullName evidence="1">Uncharacterized protein</fullName>
    </submittedName>
</protein>
<dbReference type="AlphaFoldDB" id="A0A1B8Y9T4"/>
<accession>A0A1B8Y9T4</accession>
<sequence length="247" mass="27782">MPLYFSLFPNNSIILSPQLSDPYGLDRARCRRYLYGCFYVEPRGKGRELITVEKKSNNRVNYGQTFKVNSSFPANSPRHSRPLNRRHLENLRLSDIYFNILTWTLGICRCERIQLEPCRSVQMPRVRLGSSTARLPSLYICVWIGSQKMEIFSGVGTDICLLHFAKKFSYFSKISAATNVELSDLSQTLVSVSSPGTEPPATNSLIHSMFPVPFLNLTFTAFSYLSASSSNSLGTYLVLPTPISVGK</sequence>
<proteinExistence type="predicted"/>
<reference evidence="1" key="3">
    <citation type="submission" date="2016-05" db="EMBL/GenBank/DDBJ databases">
        <title>WGS assembly of Xenopus tropicalis.</title>
        <authorList>
            <person name="Sessions A."/>
            <person name="Jenkins J."/>
            <person name="Mitros T."/>
            <person name="Lyons J.T."/>
            <person name="Dichmann D.S."/>
            <person name="Robert J."/>
            <person name="Harland R.M."/>
            <person name="Rokhsar D.S."/>
        </authorList>
    </citation>
    <scope>NUCLEOTIDE SEQUENCE</scope>
    <source>
        <strain evidence="1">Nigerian</strain>
    </source>
</reference>
<gene>
    <name evidence="1" type="ORF">XENTR_v90028111mg</name>
</gene>